<feature type="transmembrane region" description="Helical" evidence="1">
    <location>
        <begin position="7"/>
        <end position="30"/>
    </location>
</feature>
<keyword evidence="4" id="KW-1185">Reference proteome</keyword>
<dbReference type="Gene3D" id="2.40.50.100">
    <property type="match status" value="1"/>
</dbReference>
<reference evidence="3 4" key="1">
    <citation type="submission" date="2018-10" db="EMBL/GenBank/DDBJ databases">
        <title>Genomic Encyclopedia of Archaeal and Bacterial Type Strains, Phase II (KMG-II): from individual species to whole genera.</title>
        <authorList>
            <person name="Goeker M."/>
        </authorList>
    </citation>
    <scope>NUCLEOTIDE SEQUENCE [LARGE SCALE GENOMIC DNA]</scope>
    <source>
        <strain evidence="3 4">NSB1</strain>
    </source>
</reference>
<proteinExistence type="predicted"/>
<evidence type="ECO:0000313" key="4">
    <source>
        <dbReference type="Proteomes" id="UP000269493"/>
    </source>
</evidence>
<keyword evidence="1" id="KW-0472">Membrane</keyword>
<dbReference type="AlphaFoldDB" id="A0A495WIZ9"/>
<dbReference type="Proteomes" id="UP000269493">
    <property type="component" value="Unassembled WGS sequence"/>
</dbReference>
<keyword evidence="1" id="KW-1133">Transmembrane helix</keyword>
<evidence type="ECO:0000313" key="3">
    <source>
        <dbReference type="EMBL" id="RKT61247.1"/>
    </source>
</evidence>
<keyword evidence="1" id="KW-0812">Transmembrane</keyword>
<dbReference type="GeneID" id="92927445"/>
<dbReference type="OrthoDB" id="9793801at2"/>
<dbReference type="PANTHER" id="PTHR30438:SF1">
    <property type="entry name" value="36 KDA ANTIGEN"/>
    <property type="match status" value="1"/>
</dbReference>
<feature type="domain" description="Multidrug resistance protein MdtA-like barrel-sandwich hybrid" evidence="2">
    <location>
        <begin position="48"/>
        <end position="238"/>
    </location>
</feature>
<evidence type="ECO:0000256" key="1">
    <source>
        <dbReference type="SAM" id="Phobius"/>
    </source>
</evidence>
<sequence length="330" mass="36577">MDRTKKYLITAFISVLIIVALISFLGMILLGNKPTILQGQIEATEIRISGKLPGRIDTFLVKEGQNVSAGDTLVIINSPEARAKYEQVNALENVAKYQNQKIDEGTRSQIIETMFQIWSKAKSDLQLAKTTYDRILTLYKDSVVTSQRKDEVEAIYKAAIANEKAAYQQYLMALDGAQKQDKESARSLVNAAKGTVNEVEALLQDAKLTAPESGQIASIYPKRGELVGAGTPIMSLVVLDDAHVVLNVREDFLPYFKIGKTFKGNVPALNKKEIIFKTNYISPLGSYATWRSTKQTGSYDLRTFELHALPTSPVEDLRPGMSVLVNLNEQ</sequence>
<protein>
    <submittedName>
        <fullName evidence="3">HlyD family secretion protein</fullName>
    </submittedName>
</protein>
<dbReference type="InterPro" id="IPR058625">
    <property type="entry name" value="MdtA-like_BSH"/>
</dbReference>
<dbReference type="PANTHER" id="PTHR30438">
    <property type="entry name" value="36 KDA ANTIGEN-RELATED"/>
    <property type="match status" value="1"/>
</dbReference>
<name>A0A495WIZ9_9BACT</name>
<dbReference type="Gene3D" id="2.40.30.170">
    <property type="match status" value="1"/>
</dbReference>
<organism evidence="3 4">
    <name type="scientific">Coprobacter fastidiosus NSB1 = JCM 33896</name>
    <dbReference type="NCBI Taxonomy" id="1349822"/>
    <lineage>
        <taxon>Bacteria</taxon>
        <taxon>Pseudomonadati</taxon>
        <taxon>Bacteroidota</taxon>
        <taxon>Bacteroidia</taxon>
        <taxon>Bacteroidales</taxon>
        <taxon>Barnesiellaceae</taxon>
        <taxon>Coprobacter</taxon>
    </lineage>
</organism>
<dbReference type="EMBL" id="RBXN01000001">
    <property type="protein sequence ID" value="RKT61247.1"/>
    <property type="molecule type" value="Genomic_DNA"/>
</dbReference>
<gene>
    <name evidence="3" type="ORF">BC742_0289</name>
</gene>
<accession>A0A495WIZ9</accession>
<evidence type="ECO:0000259" key="2">
    <source>
        <dbReference type="Pfam" id="PF25917"/>
    </source>
</evidence>
<dbReference type="SUPFAM" id="SSF111369">
    <property type="entry name" value="HlyD-like secretion proteins"/>
    <property type="match status" value="2"/>
</dbReference>
<comment type="caution">
    <text evidence="3">The sequence shown here is derived from an EMBL/GenBank/DDBJ whole genome shotgun (WGS) entry which is preliminary data.</text>
</comment>
<dbReference type="Pfam" id="PF25917">
    <property type="entry name" value="BSH_RND"/>
    <property type="match status" value="1"/>
</dbReference>
<dbReference type="RefSeq" id="WP_022599379.1">
    <property type="nucleotide sequence ID" value="NZ_KI440778.1"/>
</dbReference>